<name>A0A1G1VTP7_9BACT</name>
<dbReference type="AlphaFoldDB" id="A0A1G1VTP7"/>
<accession>A0A1G1VTP7</accession>
<comment type="caution">
    <text evidence="1">The sequence shown here is derived from an EMBL/GenBank/DDBJ whole genome shotgun (WGS) entry which is preliminary data.</text>
</comment>
<reference evidence="1 2" key="1">
    <citation type="journal article" date="2016" name="Nat. Commun.">
        <title>Thousands of microbial genomes shed light on interconnected biogeochemical processes in an aquifer system.</title>
        <authorList>
            <person name="Anantharaman K."/>
            <person name="Brown C.T."/>
            <person name="Hug L.A."/>
            <person name="Sharon I."/>
            <person name="Castelle C.J."/>
            <person name="Probst A.J."/>
            <person name="Thomas B.C."/>
            <person name="Singh A."/>
            <person name="Wilkins M.J."/>
            <person name="Karaoz U."/>
            <person name="Brodie E.L."/>
            <person name="Williams K.H."/>
            <person name="Hubbard S.S."/>
            <person name="Banfield J.F."/>
        </authorList>
    </citation>
    <scope>NUCLEOTIDE SEQUENCE [LARGE SCALE GENOMIC DNA]</scope>
</reference>
<organism evidence="1 2">
    <name type="scientific">Candidatus Chisholmbacteria bacterium RIFCSPHIGHO2_01_FULL_52_32</name>
    <dbReference type="NCBI Taxonomy" id="1797591"/>
    <lineage>
        <taxon>Bacteria</taxon>
        <taxon>Candidatus Chisholmiibacteriota</taxon>
    </lineage>
</organism>
<dbReference type="Proteomes" id="UP000179233">
    <property type="component" value="Unassembled WGS sequence"/>
</dbReference>
<dbReference type="EMBL" id="MHCJ01000003">
    <property type="protein sequence ID" value="OGY18803.1"/>
    <property type="molecule type" value="Genomic_DNA"/>
</dbReference>
<evidence type="ECO:0000313" key="2">
    <source>
        <dbReference type="Proteomes" id="UP000179233"/>
    </source>
</evidence>
<gene>
    <name evidence="1" type="ORF">A2786_04895</name>
</gene>
<protein>
    <recommendedName>
        <fullName evidence="3">YrdC-like domain-containing protein</fullName>
    </recommendedName>
</protein>
<proteinExistence type="predicted"/>
<sequence length="316" mass="35630">MGEKPSHSSEQFPETDHEILFEEVRPPLSFHMANPAHREEVAFRVAQGEPIGIFVVQYGVVFSAEDEATTNKLLTQVKGPHRTSPIPIWIQHPREIVAADIVDFTRIHPDLHYLFQDPSELADRTQGLCMVKFPIKPDSALNGTPLHSLVSDEDETGKWLLFFHAGRAFPHAQKFIERIYDGGIQLVGISSLNVHGGVSPTSLEEAIAFCEVRNVSSFIVDRGSRFTERRGSYPIIQITHEGAMLRRLGNVPVRYLEAAGWRITGDDSAVPQPTIPPSERRDFETEMRTFSLIWEEFPELSNLIIQTDHSSSQLKK</sequence>
<evidence type="ECO:0008006" key="3">
    <source>
        <dbReference type="Google" id="ProtNLM"/>
    </source>
</evidence>
<evidence type="ECO:0000313" key="1">
    <source>
        <dbReference type="EMBL" id="OGY18803.1"/>
    </source>
</evidence>